<dbReference type="Proteomes" id="UP001557470">
    <property type="component" value="Unassembled WGS sequence"/>
</dbReference>
<accession>A0ABD0WE01</accession>
<name>A0ABD0WE01_UMBPY</name>
<protein>
    <submittedName>
        <fullName evidence="1">Uncharacterized protein</fullName>
    </submittedName>
</protein>
<dbReference type="EMBL" id="JAGEUA010000007">
    <property type="protein sequence ID" value="KAL0969894.1"/>
    <property type="molecule type" value="Genomic_DNA"/>
</dbReference>
<keyword evidence="2" id="KW-1185">Reference proteome</keyword>
<evidence type="ECO:0000313" key="2">
    <source>
        <dbReference type="Proteomes" id="UP001557470"/>
    </source>
</evidence>
<proteinExistence type="predicted"/>
<gene>
    <name evidence="1" type="ORF">UPYG_G00234130</name>
</gene>
<sequence>MFTNRGSGDLRVIRESQGSLVWMGWMPRANWAQMDCQCLVVGRSDQSNLKSMEFVNNGYFSWESRLGWWHKIVVLQGAKLS</sequence>
<dbReference type="AlphaFoldDB" id="A0ABD0WE01"/>
<reference evidence="1 2" key="1">
    <citation type="submission" date="2024-06" db="EMBL/GenBank/DDBJ databases">
        <authorList>
            <person name="Pan Q."/>
            <person name="Wen M."/>
            <person name="Jouanno E."/>
            <person name="Zahm M."/>
            <person name="Klopp C."/>
            <person name="Cabau C."/>
            <person name="Louis A."/>
            <person name="Berthelot C."/>
            <person name="Parey E."/>
            <person name="Roest Crollius H."/>
            <person name="Montfort J."/>
            <person name="Robinson-Rechavi M."/>
            <person name="Bouchez O."/>
            <person name="Lampietro C."/>
            <person name="Lopez Roques C."/>
            <person name="Donnadieu C."/>
            <person name="Postlethwait J."/>
            <person name="Bobe J."/>
            <person name="Verreycken H."/>
            <person name="Guiguen Y."/>
        </authorList>
    </citation>
    <scope>NUCLEOTIDE SEQUENCE [LARGE SCALE GENOMIC DNA]</scope>
    <source>
        <strain evidence="1">Up_M1</strain>
        <tissue evidence="1">Testis</tissue>
    </source>
</reference>
<comment type="caution">
    <text evidence="1">The sequence shown here is derived from an EMBL/GenBank/DDBJ whole genome shotgun (WGS) entry which is preliminary data.</text>
</comment>
<organism evidence="1 2">
    <name type="scientific">Umbra pygmaea</name>
    <name type="common">Eastern mudminnow</name>
    <dbReference type="NCBI Taxonomy" id="75934"/>
    <lineage>
        <taxon>Eukaryota</taxon>
        <taxon>Metazoa</taxon>
        <taxon>Chordata</taxon>
        <taxon>Craniata</taxon>
        <taxon>Vertebrata</taxon>
        <taxon>Euteleostomi</taxon>
        <taxon>Actinopterygii</taxon>
        <taxon>Neopterygii</taxon>
        <taxon>Teleostei</taxon>
        <taxon>Protacanthopterygii</taxon>
        <taxon>Esociformes</taxon>
        <taxon>Umbridae</taxon>
        <taxon>Umbra</taxon>
    </lineage>
</organism>
<evidence type="ECO:0000313" key="1">
    <source>
        <dbReference type="EMBL" id="KAL0969894.1"/>
    </source>
</evidence>